<evidence type="ECO:0000256" key="3">
    <source>
        <dbReference type="ARBA" id="ARBA00023136"/>
    </source>
</evidence>
<gene>
    <name evidence="5" type="ORF">FEM48_Zijuj02G0188800</name>
</gene>
<evidence type="ECO:0000256" key="1">
    <source>
        <dbReference type="ARBA" id="ARBA00005814"/>
    </source>
</evidence>
<name>A0A978VXD7_ZIZJJ</name>
<dbReference type="Pfam" id="PF19055">
    <property type="entry name" value="ABC2_membrane_7"/>
    <property type="match status" value="1"/>
</dbReference>
<evidence type="ECO:0000313" key="5">
    <source>
        <dbReference type="EMBL" id="KAH7543482.1"/>
    </source>
</evidence>
<accession>A0A978VXD7</accession>
<comment type="similarity">
    <text evidence="1">Belongs to the ABC transporter superfamily. ABCG family. Eye pigment precursor importer (TC 3.A.1.204) subfamily.</text>
</comment>
<sequence>MIPHNHPNTSSAILNRGVAIDFDDTKGRPVPRGRLSTDVVTTGNILFHGSKKMVLFGGEKKRVSISLEILTHPCLLFLDEPTNGPDDALAFFVIQMIRNVTCDGRTVISLIYQQSTEVFALFDDLFLLSCGETVYFGEAKMAIEFFAEAAVPCPSRRNASDHFLRCINSDFDKVTATLKGSQRMPDALKSSDPLLNLATAEIKAMLVKKYRRSRTAMSLKAKVEVKQIGGSSFQQ</sequence>
<reference evidence="5" key="1">
    <citation type="journal article" date="2021" name="Front. Plant Sci.">
        <title>Chromosome-Scale Genome Assembly for Chinese Sour Jujube and Insights Into Its Genome Evolution and Domestication Signature.</title>
        <authorList>
            <person name="Shen L.-Y."/>
            <person name="Luo H."/>
            <person name="Wang X.-L."/>
            <person name="Wang X.-M."/>
            <person name="Qiu X.-J."/>
            <person name="Liu H."/>
            <person name="Zhou S.-S."/>
            <person name="Jia K.-H."/>
            <person name="Nie S."/>
            <person name="Bao Y.-T."/>
            <person name="Zhang R.-G."/>
            <person name="Yun Q.-Z."/>
            <person name="Chai Y.-H."/>
            <person name="Lu J.-Y."/>
            <person name="Li Y."/>
            <person name="Zhao S.-W."/>
            <person name="Mao J.-F."/>
            <person name="Jia S.-G."/>
            <person name="Mao Y.-M."/>
        </authorList>
    </citation>
    <scope>NUCLEOTIDE SEQUENCE</scope>
    <source>
        <strain evidence="5">AT0</strain>
        <tissue evidence="5">Leaf</tissue>
    </source>
</reference>
<dbReference type="Gene3D" id="3.40.50.300">
    <property type="entry name" value="P-loop containing nucleotide triphosphate hydrolases"/>
    <property type="match status" value="1"/>
</dbReference>
<dbReference type="InterPro" id="IPR027417">
    <property type="entry name" value="P-loop_NTPase"/>
</dbReference>
<dbReference type="PANTHER" id="PTHR48042:SF18">
    <property type="entry name" value="ABC TRANSPORTER G FAMILY MEMBER 12"/>
    <property type="match status" value="1"/>
</dbReference>
<proteinExistence type="inferred from homology"/>
<dbReference type="SUPFAM" id="SSF52540">
    <property type="entry name" value="P-loop containing nucleoside triphosphate hydrolases"/>
    <property type="match status" value="1"/>
</dbReference>
<dbReference type="InterPro" id="IPR043926">
    <property type="entry name" value="ABCG_dom"/>
</dbReference>
<feature type="domain" description="ABC transporter family G" evidence="4">
    <location>
        <begin position="113"/>
        <end position="168"/>
    </location>
</feature>
<dbReference type="EMBL" id="JAEACU010000002">
    <property type="protein sequence ID" value="KAH7543482.1"/>
    <property type="molecule type" value="Genomic_DNA"/>
</dbReference>
<dbReference type="AlphaFoldDB" id="A0A978VXD7"/>
<dbReference type="PANTHER" id="PTHR48042">
    <property type="entry name" value="ABC TRANSPORTER G FAMILY MEMBER 11"/>
    <property type="match status" value="1"/>
</dbReference>
<evidence type="ECO:0000259" key="4">
    <source>
        <dbReference type="Pfam" id="PF19055"/>
    </source>
</evidence>
<dbReference type="InterPro" id="IPR052215">
    <property type="entry name" value="Plant_ABCG"/>
</dbReference>
<evidence type="ECO:0000256" key="2">
    <source>
        <dbReference type="ARBA" id="ARBA00022448"/>
    </source>
</evidence>
<dbReference type="Proteomes" id="UP000813462">
    <property type="component" value="Unassembled WGS sequence"/>
</dbReference>
<evidence type="ECO:0000313" key="6">
    <source>
        <dbReference type="Proteomes" id="UP000813462"/>
    </source>
</evidence>
<comment type="caution">
    <text evidence="5">The sequence shown here is derived from an EMBL/GenBank/DDBJ whole genome shotgun (WGS) entry which is preliminary data.</text>
</comment>
<keyword evidence="3" id="KW-0472">Membrane</keyword>
<organism evidence="5 6">
    <name type="scientific">Ziziphus jujuba var. spinosa</name>
    <dbReference type="NCBI Taxonomy" id="714518"/>
    <lineage>
        <taxon>Eukaryota</taxon>
        <taxon>Viridiplantae</taxon>
        <taxon>Streptophyta</taxon>
        <taxon>Embryophyta</taxon>
        <taxon>Tracheophyta</taxon>
        <taxon>Spermatophyta</taxon>
        <taxon>Magnoliopsida</taxon>
        <taxon>eudicotyledons</taxon>
        <taxon>Gunneridae</taxon>
        <taxon>Pentapetalae</taxon>
        <taxon>rosids</taxon>
        <taxon>fabids</taxon>
        <taxon>Rosales</taxon>
        <taxon>Rhamnaceae</taxon>
        <taxon>Paliureae</taxon>
        <taxon>Ziziphus</taxon>
    </lineage>
</organism>
<keyword evidence="2" id="KW-0813">Transport</keyword>
<dbReference type="GO" id="GO:0140359">
    <property type="term" value="F:ABC-type transporter activity"/>
    <property type="evidence" value="ECO:0007669"/>
    <property type="project" value="InterPro"/>
</dbReference>
<protein>
    <recommendedName>
        <fullName evidence="4">ABC transporter family G domain-containing protein</fullName>
    </recommendedName>
</protein>